<keyword evidence="3" id="KW-1185">Reference proteome</keyword>
<protein>
    <recommendedName>
        <fullName evidence="1">N-acetyltransferase domain-containing protein</fullName>
    </recommendedName>
</protein>
<dbReference type="PROSITE" id="PS51186">
    <property type="entry name" value="GNAT"/>
    <property type="match status" value="1"/>
</dbReference>
<gene>
    <name evidence="2" type="ORF">DC3_30470</name>
</gene>
<organism evidence="2 3">
    <name type="scientific">Deinococcus cellulosilyticus (strain DSM 18568 / NBRC 106333 / KACC 11606 / 5516J-15)</name>
    <dbReference type="NCBI Taxonomy" id="1223518"/>
    <lineage>
        <taxon>Bacteria</taxon>
        <taxon>Thermotogati</taxon>
        <taxon>Deinococcota</taxon>
        <taxon>Deinococci</taxon>
        <taxon>Deinococcales</taxon>
        <taxon>Deinococcaceae</taxon>
        <taxon>Deinococcus</taxon>
    </lineage>
</organism>
<dbReference type="PANTHER" id="PTHR43072">
    <property type="entry name" value="N-ACETYLTRANSFERASE"/>
    <property type="match status" value="1"/>
</dbReference>
<dbReference type="CDD" id="cd04301">
    <property type="entry name" value="NAT_SF"/>
    <property type="match status" value="1"/>
</dbReference>
<reference evidence="2 3" key="1">
    <citation type="submission" date="2019-07" db="EMBL/GenBank/DDBJ databases">
        <title>Whole genome shotgun sequence of Deinococcus cellulosilyticus NBRC 106333.</title>
        <authorList>
            <person name="Hosoyama A."/>
            <person name="Uohara A."/>
            <person name="Ohji S."/>
            <person name="Ichikawa N."/>
        </authorList>
    </citation>
    <scope>NUCLEOTIDE SEQUENCE [LARGE SCALE GENOMIC DNA]</scope>
    <source>
        <strain evidence="2 3">NBRC 106333</strain>
    </source>
</reference>
<dbReference type="InterPro" id="IPR000182">
    <property type="entry name" value="GNAT_dom"/>
</dbReference>
<sequence length="153" mass="18139">MLFGMITVRKLNPDDFDHIWPMLEEMKHIDSKEQVHERFRMFCFREDWFLFGAEQNGKIIGYTAGQDYGTDFRSGDTHRECKMHDLFVFPEHRRQGAGKALVEAAREWARSRSVRYFYWYASKGAIPFYEKLGVTGVENSHPDHPYFEVDFNA</sequence>
<dbReference type="SUPFAM" id="SSF55729">
    <property type="entry name" value="Acyl-CoA N-acyltransferases (Nat)"/>
    <property type="match status" value="1"/>
</dbReference>
<proteinExistence type="predicted"/>
<name>A0A511N3K7_DEIC1</name>
<evidence type="ECO:0000313" key="3">
    <source>
        <dbReference type="Proteomes" id="UP000321306"/>
    </source>
</evidence>
<dbReference type="AlphaFoldDB" id="A0A511N3K7"/>
<comment type="caution">
    <text evidence="2">The sequence shown here is derived from an EMBL/GenBank/DDBJ whole genome shotgun (WGS) entry which is preliminary data.</text>
</comment>
<feature type="domain" description="N-acetyltransferase" evidence="1">
    <location>
        <begin position="6"/>
        <end position="152"/>
    </location>
</feature>
<dbReference type="Pfam" id="PF00583">
    <property type="entry name" value="Acetyltransf_1"/>
    <property type="match status" value="1"/>
</dbReference>
<evidence type="ECO:0000259" key="1">
    <source>
        <dbReference type="PROSITE" id="PS51186"/>
    </source>
</evidence>
<accession>A0A511N3K7</accession>
<dbReference type="Proteomes" id="UP000321306">
    <property type="component" value="Unassembled WGS sequence"/>
</dbReference>
<dbReference type="InterPro" id="IPR016181">
    <property type="entry name" value="Acyl_CoA_acyltransferase"/>
</dbReference>
<evidence type="ECO:0000313" key="2">
    <source>
        <dbReference type="EMBL" id="GEM47412.1"/>
    </source>
</evidence>
<dbReference type="EMBL" id="BJXB01000013">
    <property type="protein sequence ID" value="GEM47412.1"/>
    <property type="molecule type" value="Genomic_DNA"/>
</dbReference>
<dbReference type="GO" id="GO:0016747">
    <property type="term" value="F:acyltransferase activity, transferring groups other than amino-acyl groups"/>
    <property type="evidence" value="ECO:0007669"/>
    <property type="project" value="InterPro"/>
</dbReference>
<dbReference type="Gene3D" id="3.40.630.30">
    <property type="match status" value="1"/>
</dbReference>